<dbReference type="InterPro" id="IPR013783">
    <property type="entry name" value="Ig-like_fold"/>
</dbReference>
<accession>A0A558QZE8</accession>
<dbReference type="NCBIfam" id="TIGR01965">
    <property type="entry name" value="VCBS_repeat"/>
    <property type="match status" value="2"/>
</dbReference>
<keyword evidence="3" id="KW-1185">Reference proteome</keyword>
<feature type="compositionally biased region" description="Polar residues" evidence="1">
    <location>
        <begin position="1"/>
        <end position="20"/>
    </location>
</feature>
<proteinExistence type="predicted"/>
<dbReference type="Gene3D" id="2.60.40.3440">
    <property type="match status" value="1"/>
</dbReference>
<dbReference type="InterPro" id="IPR010221">
    <property type="entry name" value="VCBS_dom"/>
</dbReference>
<evidence type="ECO:0000313" key="2">
    <source>
        <dbReference type="EMBL" id="TVV72437.1"/>
    </source>
</evidence>
<dbReference type="RefSeq" id="WP_145153486.1">
    <property type="nucleotide sequence ID" value="NZ_VNIM01000065.1"/>
</dbReference>
<evidence type="ECO:0000256" key="1">
    <source>
        <dbReference type="SAM" id="MobiDB-lite"/>
    </source>
</evidence>
<dbReference type="EMBL" id="VNIM01000065">
    <property type="protein sequence ID" value="TVV72437.1"/>
    <property type="molecule type" value="Genomic_DNA"/>
</dbReference>
<feature type="region of interest" description="Disordered" evidence="1">
    <location>
        <begin position="1"/>
        <end position="23"/>
    </location>
</feature>
<protein>
    <recommendedName>
        <fullName evidence="4">Tandem-95 repeat protein</fullName>
    </recommendedName>
</protein>
<name>A0A558QZE8_9SPHN</name>
<comment type="caution">
    <text evidence="2">The sequence shown here is derived from an EMBL/GenBank/DDBJ whole genome shotgun (WGS) entry which is preliminary data.</text>
</comment>
<sequence>MVTKSVGISANSDNHASQGQARIPPAARTGAGARTAAFAADAPGVQRVYPGPDGQVVLPAGTALDSIEVSGRDLVVHLPDGTLLLIVDGAVYVPQLVLGGVEIPPVNLAALLLGQEPQPAAGPPSSSGGNFAVPVGGLGDGLAIGDLLPPTALAFGVRPLEELEPDIRRPGSLPEISIVTALDPGGATAARGSVDEAGLPARGIESPGSNAAASSETTTGTFLVTADDGLGSVSVNGVALTGAAGQTITGAFGTLTITAVRPGAYDFSYTLADNTSGDTTSELFTVVVTDTDGQQATGTLTVAVVDDVPIARNDNAGQTAENQPVVINAFANDTFGADGVATAGGAVSFTQPASGTVAYNPATGLFTYTPTVPGATGDSFTYTITDGDGDQSTATVTIGLLGDSTPVITLGGAARVEEAGLPAGSDPSSTRETTTGTIAVATGGDTLAALLVNGVDVTAGGTVNGASGTLTVVRGAGGGYTYSYTLTAPTNGDGTSDSFAVSARDSDGSTAGTTLAIAIVDDVPTARADVDRVTVGAGGETTTALVGVDFSQAATYTGLSADGTRLVLNGLTVDTIGGRLAQTTGGAGVVSPSDLAPGQSFTGEVDAYNDTPEAIRLGFAVAQSNVVIALNQLYRESQFAPTPVAERAIVTIGFADGTSATVLVAATQSVQPGEAIITLDSASFGGRLISTVTLGPDPSLPVLPAGLSDDLRNSYNATHPYSDFTLKGVSYTTSSTTPGTNTVADGNVLSGVGGTDVNATDGVADTRGADGASVTGVVFGTAPVASGGVGGTIAGAYGVLTLNADGSYAYTLNSAQPAVANLPLGSTLTETFTYTITDGDGDTSTTTLTIGIDGRDHGVTLGDLQPIAVGGDVTVFEANLPNGSSPAAAALTQGGDFAITATDGYGSLTVGGVTLMAGGVFTATTLTTALGNELAFTGFDAATGRVSYTYTLNGAVNDPSGQGTQRLFESLNVVATDRDGSTGTGTLNLAVVDDVPTANADVDRVTAGTAGSTSTTNVVVDFDQDATFATLAPGGSELRLDGLTVNAVGGALTRYLGASVLSASDNAPGQSFTREIDAYNDTVEAIRLDFASGQTRVVVTLNQLYQERHFSPTPEAERAVVTVGFADGSSTTVITSATATTLPGEATVTLDSSAFGGRLITAITLAPDPSPPTLPAGLADEFRNSYNATHAYTEFTLKGVSYDVTTTTPPTASAASGNVLTGVGGTDANTTDGVADILGADGAVVTGLGFNYATGPGSNLNTAFAGAHGTLTLAADGSYTYALNNADPAVATLRPGATLVDRFTYTVTDGDGDTASTTLTITIDGRPATSGLRLAAVAETGSTLATTLALASVAALATPMAAAAETGHEASTASTVTLHDTAVAAPVVAAHVDTTPVPVATTPAATETPGATVAESHHVAAAEPVAASATSVSVDHAATTAAPAANDTDTTPAAHVATPAVALLDIGEIPLPAAAGAAATATAPAAAALPDPAHAATVADIVADSLHGGAVAGPSIDNLLAALPAAPGSAPATTAPAANDAPALATADQHLAPVVTGGHEAAAMIAAAIDHAAMTMSGGHDGVTSVAHAA</sequence>
<dbReference type="Proteomes" id="UP000318681">
    <property type="component" value="Unassembled WGS sequence"/>
</dbReference>
<dbReference type="Pfam" id="PF17963">
    <property type="entry name" value="Big_9"/>
    <property type="match status" value="2"/>
</dbReference>
<organism evidence="2 3">
    <name type="scientific">Alterirhizorhabdus solaris</name>
    <dbReference type="NCBI Taxonomy" id="2529389"/>
    <lineage>
        <taxon>Bacteria</taxon>
        <taxon>Pseudomonadati</taxon>
        <taxon>Pseudomonadota</taxon>
        <taxon>Alphaproteobacteria</taxon>
        <taxon>Sphingomonadales</taxon>
        <taxon>Rhizorhabdaceae</taxon>
        <taxon>Alterirhizorhabdus</taxon>
    </lineage>
</organism>
<dbReference type="OrthoDB" id="7520414at2"/>
<evidence type="ECO:0000313" key="3">
    <source>
        <dbReference type="Proteomes" id="UP000318681"/>
    </source>
</evidence>
<gene>
    <name evidence="2" type="ORF">FOY91_14620</name>
</gene>
<evidence type="ECO:0008006" key="4">
    <source>
        <dbReference type="Google" id="ProtNLM"/>
    </source>
</evidence>
<reference evidence="2 3" key="1">
    <citation type="submission" date="2019-07" db="EMBL/GenBank/DDBJ databases">
        <title>Sphingomonas solaris sp. nov., isolated from a solar panel from Boston, Massachusetts.</title>
        <authorList>
            <person name="Tanner K."/>
            <person name="Pascual J."/>
            <person name="Mancuso C."/>
            <person name="Pereto J."/>
            <person name="Khalil A."/>
            <person name="Vilanova C."/>
        </authorList>
    </citation>
    <scope>NUCLEOTIDE SEQUENCE [LARGE SCALE GENOMIC DNA]</scope>
    <source>
        <strain evidence="2 3">R4DWN</strain>
    </source>
</reference>
<dbReference type="Gene3D" id="2.60.40.10">
    <property type="entry name" value="Immunoglobulins"/>
    <property type="match status" value="1"/>
</dbReference>